<name>A0A094ZFC2_9PROT</name>
<dbReference type="EMBL" id="JOKM01000102">
    <property type="protein sequence ID" value="KGB21256.1"/>
    <property type="molecule type" value="Genomic_DNA"/>
</dbReference>
<evidence type="ECO:0000313" key="2">
    <source>
        <dbReference type="Proteomes" id="UP000029448"/>
    </source>
</evidence>
<proteinExistence type="predicted"/>
<organism evidence="1 2">
    <name type="scientific">Acetobacter tropicalis</name>
    <dbReference type="NCBI Taxonomy" id="104102"/>
    <lineage>
        <taxon>Bacteria</taxon>
        <taxon>Pseudomonadati</taxon>
        <taxon>Pseudomonadota</taxon>
        <taxon>Alphaproteobacteria</taxon>
        <taxon>Acetobacterales</taxon>
        <taxon>Acetobacteraceae</taxon>
        <taxon>Acetobacter</taxon>
    </lineage>
</organism>
<dbReference type="Proteomes" id="UP000029448">
    <property type="component" value="Unassembled WGS sequence"/>
</dbReference>
<dbReference type="AlphaFoldDB" id="A0A094ZFC2"/>
<accession>A0A094ZFC2</accession>
<protein>
    <submittedName>
        <fullName evidence="1">Uncharacterized protein</fullName>
    </submittedName>
</protein>
<comment type="caution">
    <text evidence="1">The sequence shown here is derived from an EMBL/GenBank/DDBJ whole genome shotgun (WGS) entry which is preliminary data.</text>
</comment>
<sequence>MIGEETALSVALTHCGASTGKVKQSAALSREGRKMVYGR</sequence>
<gene>
    <name evidence="1" type="ORF">AtDm6_2892</name>
</gene>
<keyword evidence="2" id="KW-1185">Reference proteome</keyword>
<reference evidence="1 2" key="1">
    <citation type="submission" date="2014-06" db="EMBL/GenBank/DDBJ databases">
        <title>Functional and comparative genomic analyses of the Drosophila gut microbiota identify candidate symbiosis factors.</title>
        <authorList>
            <person name="Newell P.D."/>
            <person name="Chaston J.M."/>
            <person name="Douglas A.E."/>
        </authorList>
    </citation>
    <scope>NUCLEOTIDE SEQUENCE [LARGE SCALE GENOMIC DNA]</scope>
    <source>
        <strain evidence="1 2">DmCS_006</strain>
    </source>
</reference>
<evidence type="ECO:0000313" key="1">
    <source>
        <dbReference type="EMBL" id="KGB21256.1"/>
    </source>
</evidence>